<proteinExistence type="predicted"/>
<protein>
    <submittedName>
        <fullName evidence="2">Uncharacterized protein</fullName>
    </submittedName>
</protein>
<reference evidence="3" key="1">
    <citation type="journal article" date="2014" name="Nat. Genet.">
        <title>A reference genome for common bean and genome-wide analysis of dual domestications.</title>
        <authorList>
            <person name="Schmutz J."/>
            <person name="McClean P.E."/>
            <person name="Mamidi S."/>
            <person name="Wu G.A."/>
            <person name="Cannon S.B."/>
            <person name="Grimwood J."/>
            <person name="Jenkins J."/>
            <person name="Shu S."/>
            <person name="Song Q."/>
            <person name="Chavarro C."/>
            <person name="Torres-Torres M."/>
            <person name="Geffroy V."/>
            <person name="Moghaddam S.M."/>
            <person name="Gao D."/>
            <person name="Abernathy B."/>
            <person name="Barry K."/>
            <person name="Blair M."/>
            <person name="Brick M.A."/>
            <person name="Chovatia M."/>
            <person name="Gepts P."/>
            <person name="Goodstein D.M."/>
            <person name="Gonzales M."/>
            <person name="Hellsten U."/>
            <person name="Hyten D.L."/>
            <person name="Jia G."/>
            <person name="Kelly J.D."/>
            <person name="Kudrna D."/>
            <person name="Lee R."/>
            <person name="Richard M.M."/>
            <person name="Miklas P.N."/>
            <person name="Osorno J.M."/>
            <person name="Rodrigues J."/>
            <person name="Thareau V."/>
            <person name="Urrea C.A."/>
            <person name="Wang M."/>
            <person name="Yu Y."/>
            <person name="Zhang M."/>
            <person name="Wing R.A."/>
            <person name="Cregan P.B."/>
            <person name="Rokhsar D.S."/>
            <person name="Jackson S.A."/>
        </authorList>
    </citation>
    <scope>NUCLEOTIDE SEQUENCE [LARGE SCALE GENOMIC DNA]</scope>
    <source>
        <strain evidence="3">cv. G19833</strain>
    </source>
</reference>
<evidence type="ECO:0000256" key="1">
    <source>
        <dbReference type="SAM" id="SignalP"/>
    </source>
</evidence>
<dbReference type="Proteomes" id="UP000000226">
    <property type="component" value="Chromosome 7"/>
</dbReference>
<sequence>MANKYAALLLVVCLIAATIVDAQESLTPCLDHCVSDFCGEHPSNFCTILCNFGCTLRNGKDSTCRSTRIILGRSTTILKEGSSTVGERL</sequence>
<dbReference type="EMBL" id="CM002294">
    <property type="protein sequence ID" value="ESW15279.1"/>
    <property type="molecule type" value="Genomic_DNA"/>
</dbReference>
<dbReference type="Gramene" id="ESW15279">
    <property type="protein sequence ID" value="ESW15279"/>
    <property type="gene ID" value="PHAVU_007G059600g"/>
</dbReference>
<evidence type="ECO:0000313" key="3">
    <source>
        <dbReference type="Proteomes" id="UP000000226"/>
    </source>
</evidence>
<feature type="chain" id="PRO_5004754369" evidence="1">
    <location>
        <begin position="23"/>
        <end position="89"/>
    </location>
</feature>
<evidence type="ECO:0000313" key="2">
    <source>
        <dbReference type="EMBL" id="ESW15279.1"/>
    </source>
</evidence>
<gene>
    <name evidence="2" type="ORF">PHAVU_007G059600g</name>
</gene>
<dbReference type="AlphaFoldDB" id="V7BBT4"/>
<organism evidence="2 3">
    <name type="scientific">Phaseolus vulgaris</name>
    <name type="common">Kidney bean</name>
    <name type="synonym">French bean</name>
    <dbReference type="NCBI Taxonomy" id="3885"/>
    <lineage>
        <taxon>Eukaryota</taxon>
        <taxon>Viridiplantae</taxon>
        <taxon>Streptophyta</taxon>
        <taxon>Embryophyta</taxon>
        <taxon>Tracheophyta</taxon>
        <taxon>Spermatophyta</taxon>
        <taxon>Magnoliopsida</taxon>
        <taxon>eudicotyledons</taxon>
        <taxon>Gunneridae</taxon>
        <taxon>Pentapetalae</taxon>
        <taxon>rosids</taxon>
        <taxon>fabids</taxon>
        <taxon>Fabales</taxon>
        <taxon>Fabaceae</taxon>
        <taxon>Papilionoideae</taxon>
        <taxon>50 kb inversion clade</taxon>
        <taxon>NPAAA clade</taxon>
        <taxon>indigoferoid/millettioid clade</taxon>
        <taxon>Phaseoleae</taxon>
        <taxon>Phaseolus</taxon>
    </lineage>
</organism>
<accession>V7BBT4</accession>
<feature type="signal peptide" evidence="1">
    <location>
        <begin position="1"/>
        <end position="22"/>
    </location>
</feature>
<name>V7BBT4_PHAVU</name>
<keyword evidence="3" id="KW-1185">Reference proteome</keyword>
<keyword evidence="1" id="KW-0732">Signal</keyword>